<dbReference type="PANTHER" id="PTHR33098">
    <property type="entry name" value="COTTON FIBER (DUF761)"/>
    <property type="match status" value="1"/>
</dbReference>
<evidence type="ECO:0008006" key="4">
    <source>
        <dbReference type="Google" id="ProtNLM"/>
    </source>
</evidence>
<evidence type="ECO:0000313" key="3">
    <source>
        <dbReference type="Proteomes" id="UP000288805"/>
    </source>
</evidence>
<feature type="region of interest" description="Disordered" evidence="1">
    <location>
        <begin position="45"/>
        <end position="84"/>
    </location>
</feature>
<proteinExistence type="predicted"/>
<dbReference type="PANTHER" id="PTHR33098:SF112">
    <property type="entry name" value="COTTON FIBER PROTEIN"/>
    <property type="match status" value="1"/>
</dbReference>
<evidence type="ECO:0000313" key="2">
    <source>
        <dbReference type="EMBL" id="RVW21661.1"/>
    </source>
</evidence>
<organism evidence="2 3">
    <name type="scientific">Vitis vinifera</name>
    <name type="common">Grape</name>
    <dbReference type="NCBI Taxonomy" id="29760"/>
    <lineage>
        <taxon>Eukaryota</taxon>
        <taxon>Viridiplantae</taxon>
        <taxon>Streptophyta</taxon>
        <taxon>Embryophyta</taxon>
        <taxon>Tracheophyta</taxon>
        <taxon>Spermatophyta</taxon>
        <taxon>Magnoliopsida</taxon>
        <taxon>eudicotyledons</taxon>
        <taxon>Gunneridae</taxon>
        <taxon>Pentapetalae</taxon>
        <taxon>rosids</taxon>
        <taxon>Vitales</taxon>
        <taxon>Vitaceae</taxon>
        <taxon>Viteae</taxon>
        <taxon>Vitis</taxon>
    </lineage>
</organism>
<protein>
    <recommendedName>
        <fullName evidence="4">DUF761 domain-containing protein</fullName>
    </recommendedName>
</protein>
<feature type="compositionally biased region" description="Polar residues" evidence="1">
    <location>
        <begin position="69"/>
        <end position="80"/>
    </location>
</feature>
<dbReference type="EMBL" id="QGNW01002276">
    <property type="protein sequence ID" value="RVW21661.1"/>
    <property type="molecule type" value="Genomic_DNA"/>
</dbReference>
<dbReference type="AlphaFoldDB" id="A0A438CEM6"/>
<dbReference type="InterPro" id="IPR008480">
    <property type="entry name" value="DUF761_pln"/>
</dbReference>
<sequence>MSMPKRNNKSSLLSRLRRAVKKVGFLLNFGIHRWHVASMLRTSSDTRRFSFNDRPGLRGCTEDTDSEDQPSSSRGIQRTISGPCEEDVDKRADIFIANFYRQLQMERQVSMELRYCRGNSFESTATSP</sequence>
<evidence type="ECO:0000256" key="1">
    <source>
        <dbReference type="SAM" id="MobiDB-lite"/>
    </source>
</evidence>
<comment type="caution">
    <text evidence="2">The sequence shown here is derived from an EMBL/GenBank/DDBJ whole genome shotgun (WGS) entry which is preliminary data.</text>
</comment>
<reference evidence="2 3" key="1">
    <citation type="journal article" date="2018" name="PLoS Genet.">
        <title>Population sequencing reveals clonal diversity and ancestral inbreeding in the grapevine cultivar Chardonnay.</title>
        <authorList>
            <person name="Roach M.J."/>
            <person name="Johnson D.L."/>
            <person name="Bohlmann J."/>
            <person name="van Vuuren H.J."/>
            <person name="Jones S.J."/>
            <person name="Pretorius I.S."/>
            <person name="Schmidt S.A."/>
            <person name="Borneman A.R."/>
        </authorList>
    </citation>
    <scope>NUCLEOTIDE SEQUENCE [LARGE SCALE GENOMIC DNA]</scope>
    <source>
        <strain evidence="3">cv. Chardonnay</strain>
        <tissue evidence="2">Leaf</tissue>
    </source>
</reference>
<dbReference type="Pfam" id="PF05553">
    <property type="entry name" value="DUF761"/>
    <property type="match status" value="1"/>
</dbReference>
<name>A0A438CEM6_VITVI</name>
<accession>A0A438CEM6</accession>
<dbReference type="Proteomes" id="UP000288805">
    <property type="component" value="Unassembled WGS sequence"/>
</dbReference>
<gene>
    <name evidence="2" type="ORF">CK203_112351</name>
</gene>